<dbReference type="Pfam" id="PF01724">
    <property type="entry name" value="DUF29"/>
    <property type="match status" value="1"/>
</dbReference>
<accession>A0A450X859</accession>
<dbReference type="PANTHER" id="PTHR34235">
    <property type="entry name" value="SLR1203 PROTEIN-RELATED"/>
    <property type="match status" value="1"/>
</dbReference>
<dbReference type="Gene3D" id="1.20.1220.20">
    <property type="entry name" value="Uncharcterised protein PF01724"/>
    <property type="match status" value="1"/>
</dbReference>
<gene>
    <name evidence="1" type="ORF">BECKMB1821G_GA0114241_101353</name>
</gene>
<name>A0A450X859_9GAMM</name>
<sequence length="146" mass="16974">MSNSLYDTDFYAWTNRQAALLRTGNLAAIDLENLAEEIEDMGKNLKRELESRFKVLFVHLLKWQYQPTHRGNSWRYGIEGQRAELEDHFKDNPGLTNKLLEAMERGYRYAINGAAKETGLLKSTFPTSAPWSFEQIMDNDFFPNHP</sequence>
<proteinExistence type="predicted"/>
<evidence type="ECO:0000313" key="1">
    <source>
        <dbReference type="EMBL" id="VFK25448.1"/>
    </source>
</evidence>
<dbReference type="EMBL" id="CAADFO010000013">
    <property type="protein sequence ID" value="VFK25448.1"/>
    <property type="molecule type" value="Genomic_DNA"/>
</dbReference>
<evidence type="ECO:0008006" key="2">
    <source>
        <dbReference type="Google" id="ProtNLM"/>
    </source>
</evidence>
<reference evidence="1" key="1">
    <citation type="submission" date="2019-02" db="EMBL/GenBank/DDBJ databases">
        <authorList>
            <person name="Gruber-Vodicka R. H."/>
            <person name="Seah K. B. B."/>
        </authorList>
    </citation>
    <scope>NUCLEOTIDE SEQUENCE</scope>
    <source>
        <strain evidence="1">BECK_BZ197</strain>
    </source>
</reference>
<organism evidence="1">
    <name type="scientific">Candidatus Kentrum sp. MB</name>
    <dbReference type="NCBI Taxonomy" id="2138164"/>
    <lineage>
        <taxon>Bacteria</taxon>
        <taxon>Pseudomonadati</taxon>
        <taxon>Pseudomonadota</taxon>
        <taxon>Gammaproteobacteria</taxon>
        <taxon>Candidatus Kentrum</taxon>
    </lineage>
</organism>
<dbReference type="PANTHER" id="PTHR34235:SF4">
    <property type="entry name" value="SLR0291 PROTEIN"/>
    <property type="match status" value="1"/>
</dbReference>
<protein>
    <recommendedName>
        <fullName evidence="2">DUF29 domain-containing protein</fullName>
    </recommendedName>
</protein>
<dbReference type="InterPro" id="IPR002636">
    <property type="entry name" value="DUF29"/>
</dbReference>
<dbReference type="AlphaFoldDB" id="A0A450X859"/>